<evidence type="ECO:0000256" key="4">
    <source>
        <dbReference type="ARBA" id="ARBA00022692"/>
    </source>
</evidence>
<keyword evidence="4 7" id="KW-0812">Transmembrane</keyword>
<feature type="transmembrane region" description="Helical" evidence="7">
    <location>
        <begin position="261"/>
        <end position="281"/>
    </location>
</feature>
<evidence type="ECO:0000256" key="7">
    <source>
        <dbReference type="SAM" id="Phobius"/>
    </source>
</evidence>
<evidence type="ECO:0000256" key="3">
    <source>
        <dbReference type="ARBA" id="ARBA00022475"/>
    </source>
</evidence>
<feature type="transmembrane region" description="Helical" evidence="7">
    <location>
        <begin position="129"/>
        <end position="155"/>
    </location>
</feature>
<dbReference type="InterPro" id="IPR050189">
    <property type="entry name" value="MFS_Efflux_Transporters"/>
</dbReference>
<dbReference type="Gene3D" id="1.20.1250.20">
    <property type="entry name" value="MFS general substrate transporter like domains"/>
    <property type="match status" value="1"/>
</dbReference>
<feature type="transmembrane region" description="Helical" evidence="7">
    <location>
        <begin position="233"/>
        <end position="254"/>
    </location>
</feature>
<keyword evidence="3" id="KW-1003">Cell membrane</keyword>
<dbReference type="GO" id="GO:0022857">
    <property type="term" value="F:transmembrane transporter activity"/>
    <property type="evidence" value="ECO:0007669"/>
    <property type="project" value="InterPro"/>
</dbReference>
<dbReference type="Proteomes" id="UP000253034">
    <property type="component" value="Unassembled WGS sequence"/>
</dbReference>
<dbReference type="EMBL" id="QPJT01000012">
    <property type="protein sequence ID" value="RCX16046.1"/>
    <property type="molecule type" value="Genomic_DNA"/>
</dbReference>
<dbReference type="OrthoDB" id="9812221at2"/>
<dbReference type="Pfam" id="PF07690">
    <property type="entry name" value="MFS_1"/>
    <property type="match status" value="1"/>
</dbReference>
<evidence type="ECO:0000256" key="2">
    <source>
        <dbReference type="ARBA" id="ARBA00022448"/>
    </source>
</evidence>
<feature type="transmembrane region" description="Helical" evidence="7">
    <location>
        <begin position="287"/>
        <end position="310"/>
    </location>
</feature>
<feature type="transmembrane region" description="Helical" evidence="7">
    <location>
        <begin position="357"/>
        <end position="379"/>
    </location>
</feature>
<organism evidence="9 10">
    <name type="scientific">Anaerobacterium chartisolvens</name>
    <dbReference type="NCBI Taxonomy" id="1297424"/>
    <lineage>
        <taxon>Bacteria</taxon>
        <taxon>Bacillati</taxon>
        <taxon>Bacillota</taxon>
        <taxon>Clostridia</taxon>
        <taxon>Eubacteriales</taxon>
        <taxon>Oscillospiraceae</taxon>
        <taxon>Anaerobacterium</taxon>
    </lineage>
</organism>
<evidence type="ECO:0000259" key="8">
    <source>
        <dbReference type="PROSITE" id="PS50850"/>
    </source>
</evidence>
<keyword evidence="2" id="KW-0813">Transport</keyword>
<reference evidence="9 10" key="1">
    <citation type="submission" date="2018-07" db="EMBL/GenBank/DDBJ databases">
        <title>Genomic Encyclopedia of Type Strains, Phase IV (KMG-IV): sequencing the most valuable type-strain genomes for metagenomic binning, comparative biology and taxonomic classification.</title>
        <authorList>
            <person name="Goeker M."/>
        </authorList>
    </citation>
    <scope>NUCLEOTIDE SEQUENCE [LARGE SCALE GENOMIC DNA]</scope>
    <source>
        <strain evidence="9 10">DSM 27016</strain>
    </source>
</reference>
<dbReference type="InterPro" id="IPR036259">
    <property type="entry name" value="MFS_trans_sf"/>
</dbReference>
<feature type="transmembrane region" description="Helical" evidence="7">
    <location>
        <begin position="322"/>
        <end position="345"/>
    </location>
</feature>
<dbReference type="PROSITE" id="PS50850">
    <property type="entry name" value="MFS"/>
    <property type="match status" value="1"/>
</dbReference>
<feature type="domain" description="Major facilitator superfamily (MFS) profile" evidence="8">
    <location>
        <begin position="1"/>
        <end position="380"/>
    </location>
</feature>
<keyword evidence="10" id="KW-1185">Reference proteome</keyword>
<comment type="caution">
    <text evidence="9">The sequence shown here is derived from an EMBL/GenBank/DDBJ whole genome shotgun (WGS) entry which is preliminary data.</text>
</comment>
<feature type="transmembrane region" description="Helical" evidence="7">
    <location>
        <begin position="96"/>
        <end position="122"/>
    </location>
</feature>
<feature type="transmembrane region" description="Helical" evidence="7">
    <location>
        <begin position="201"/>
        <end position="221"/>
    </location>
</feature>
<gene>
    <name evidence="9" type="ORF">DFR58_11227</name>
</gene>
<feature type="transmembrane region" description="Helical" evidence="7">
    <location>
        <begin position="71"/>
        <end position="90"/>
    </location>
</feature>
<proteinExistence type="predicted"/>
<name>A0A369B675_9FIRM</name>
<evidence type="ECO:0000256" key="5">
    <source>
        <dbReference type="ARBA" id="ARBA00022989"/>
    </source>
</evidence>
<dbReference type="PANTHER" id="PTHR43124">
    <property type="entry name" value="PURINE EFFLUX PUMP PBUE"/>
    <property type="match status" value="1"/>
</dbReference>
<keyword evidence="5 7" id="KW-1133">Transmembrane helix</keyword>
<dbReference type="GO" id="GO:0005886">
    <property type="term" value="C:plasma membrane"/>
    <property type="evidence" value="ECO:0007669"/>
    <property type="project" value="UniProtKB-SubCell"/>
</dbReference>
<dbReference type="InterPro" id="IPR020846">
    <property type="entry name" value="MFS_dom"/>
</dbReference>
<feature type="transmembrane region" description="Helical" evidence="7">
    <location>
        <begin position="161"/>
        <end position="180"/>
    </location>
</feature>
<evidence type="ECO:0000313" key="10">
    <source>
        <dbReference type="Proteomes" id="UP000253034"/>
    </source>
</evidence>
<comment type="subcellular location">
    <subcellularLocation>
        <location evidence="1">Cell membrane</location>
        <topology evidence="1">Multi-pass membrane protein</topology>
    </subcellularLocation>
</comment>
<keyword evidence="6 7" id="KW-0472">Membrane</keyword>
<dbReference type="RefSeq" id="WP_114297974.1">
    <property type="nucleotide sequence ID" value="NZ_QPJT01000012.1"/>
</dbReference>
<dbReference type="AlphaFoldDB" id="A0A369B675"/>
<feature type="transmembrane region" description="Helical" evidence="7">
    <location>
        <begin position="38"/>
        <end position="59"/>
    </location>
</feature>
<evidence type="ECO:0000313" key="9">
    <source>
        <dbReference type="EMBL" id="RCX16046.1"/>
    </source>
</evidence>
<dbReference type="InterPro" id="IPR011701">
    <property type="entry name" value="MFS"/>
</dbReference>
<dbReference type="SUPFAM" id="SSF103473">
    <property type="entry name" value="MFS general substrate transporter"/>
    <property type="match status" value="1"/>
</dbReference>
<sequence>MKKYTLMLSILSISMLQAIISGISPVLADIKRAFPDVSEVLVMQLLSLPFIFTVPASLISGKLSEKLSKKTILLFGITLTTVSGIIPMFVSNFYLILIVRIFTGIGVGLVIPFMVSLIVDFFEGSEREYLFGIQGTFVCIGSITYYVLGGLLGAINWHLNFSIFFIGLLVITLVMLYLPGKDKHENKAENKSTALISKRQLVICFLVFAAALLISVFTARLSFLITGEGIGNAATTGIITMFTSVGGLMAGLYFGKLSRILNRFVVTLAIFLAGLGIFIAANTHQAGIMMLAALILGSGSALSVAAFMSMIASASSGASNTFVTAVFMSSISLGMSGAPIFTSVLSHLVPSFSARGIYTLTAVLLFLYSLMSFLIISIAKKKSFVSQNYINKA</sequence>
<protein>
    <submittedName>
        <fullName evidence="9">Putative MFS family arabinose efflux permease</fullName>
    </submittedName>
</protein>
<evidence type="ECO:0000256" key="1">
    <source>
        <dbReference type="ARBA" id="ARBA00004651"/>
    </source>
</evidence>
<accession>A0A369B675</accession>
<evidence type="ECO:0000256" key="6">
    <source>
        <dbReference type="ARBA" id="ARBA00023136"/>
    </source>
</evidence>
<dbReference type="PANTHER" id="PTHR43124:SF3">
    <property type="entry name" value="CHLORAMPHENICOL EFFLUX PUMP RV0191"/>
    <property type="match status" value="1"/>
</dbReference>